<keyword evidence="10" id="KW-1185">Reference proteome</keyword>
<evidence type="ECO:0000256" key="6">
    <source>
        <dbReference type="ARBA" id="ARBA00022777"/>
    </source>
</evidence>
<keyword evidence="1" id="KW-0813">Transport</keyword>
<keyword evidence="5" id="KW-0598">Phosphotransferase system</keyword>
<dbReference type="RefSeq" id="WP_072966737.1">
    <property type="nucleotide sequence ID" value="NZ_FQUR01000006.1"/>
</dbReference>
<dbReference type="CDD" id="cd05564">
    <property type="entry name" value="PTS_IIB_chitobiose_lichenan"/>
    <property type="match status" value="1"/>
</dbReference>
<dbReference type="InterPro" id="IPR036095">
    <property type="entry name" value="PTS_EIIB-like_sf"/>
</dbReference>
<sequence>MKIILVCSAGMSTSLLVKRMNDAAIRRGINVEIEALAEADLKKSLDNVDVILLGPQVRYLLSKIKELAEPKGIAVDVIEATLYGKVDGEGVLNKALGMVKKQ</sequence>
<feature type="domain" description="PTS EIIB type-3" evidence="8">
    <location>
        <begin position="1"/>
        <end position="102"/>
    </location>
</feature>
<dbReference type="InterPro" id="IPR003501">
    <property type="entry name" value="PTS_EIIB_2/3"/>
</dbReference>
<dbReference type="InterPro" id="IPR051819">
    <property type="entry name" value="PTS_sugar-specific_EIIB"/>
</dbReference>
<dbReference type="GO" id="GO:0008982">
    <property type="term" value="F:protein-N(PI)-phosphohistidine-sugar phosphotransferase activity"/>
    <property type="evidence" value="ECO:0007669"/>
    <property type="project" value="InterPro"/>
</dbReference>
<dbReference type="AlphaFoldDB" id="A0A1M4SS01"/>
<gene>
    <name evidence="9" type="ORF">SAMN02745195_00242</name>
</gene>
<protein>
    <submittedName>
        <fullName evidence="9">PTS system, cellobiose-specific IIB component</fullName>
    </submittedName>
</protein>
<dbReference type="Pfam" id="PF02302">
    <property type="entry name" value="PTS_IIB"/>
    <property type="match status" value="1"/>
</dbReference>
<evidence type="ECO:0000256" key="7">
    <source>
        <dbReference type="PROSITE-ProRule" id="PRU00423"/>
    </source>
</evidence>
<name>A0A1M4SS01_9THEO</name>
<dbReference type="Proteomes" id="UP000184127">
    <property type="component" value="Unassembled WGS sequence"/>
</dbReference>
<dbReference type="PANTHER" id="PTHR34581">
    <property type="entry name" value="PTS SYSTEM N,N'-DIACETYLCHITOBIOSE-SPECIFIC EIIB COMPONENT"/>
    <property type="match status" value="1"/>
</dbReference>
<dbReference type="PROSITE" id="PS51100">
    <property type="entry name" value="PTS_EIIB_TYPE_3"/>
    <property type="match status" value="1"/>
</dbReference>
<evidence type="ECO:0000256" key="2">
    <source>
        <dbReference type="ARBA" id="ARBA00022553"/>
    </source>
</evidence>
<evidence type="ECO:0000256" key="1">
    <source>
        <dbReference type="ARBA" id="ARBA00022448"/>
    </source>
</evidence>
<dbReference type="PANTHER" id="PTHR34581:SF2">
    <property type="entry name" value="PTS SYSTEM N,N'-DIACETYLCHITOBIOSE-SPECIFIC EIIB COMPONENT"/>
    <property type="match status" value="1"/>
</dbReference>
<evidence type="ECO:0000256" key="4">
    <source>
        <dbReference type="ARBA" id="ARBA00022679"/>
    </source>
</evidence>
<keyword evidence="3" id="KW-0762">Sugar transport</keyword>
<dbReference type="EMBL" id="FQUR01000006">
    <property type="protein sequence ID" value="SHE34941.1"/>
    <property type="molecule type" value="Genomic_DNA"/>
</dbReference>
<evidence type="ECO:0000256" key="3">
    <source>
        <dbReference type="ARBA" id="ARBA00022597"/>
    </source>
</evidence>
<dbReference type="GO" id="GO:0009401">
    <property type="term" value="P:phosphoenolpyruvate-dependent sugar phosphotransferase system"/>
    <property type="evidence" value="ECO:0007669"/>
    <property type="project" value="UniProtKB-KW"/>
</dbReference>
<feature type="modified residue" description="Phosphocysteine; by EIIA" evidence="7">
    <location>
        <position position="7"/>
    </location>
</feature>
<evidence type="ECO:0000313" key="9">
    <source>
        <dbReference type="EMBL" id="SHE34941.1"/>
    </source>
</evidence>
<reference evidence="10" key="1">
    <citation type="submission" date="2016-11" db="EMBL/GenBank/DDBJ databases">
        <authorList>
            <person name="Varghese N."/>
            <person name="Submissions S."/>
        </authorList>
    </citation>
    <scope>NUCLEOTIDE SEQUENCE [LARGE SCALE GENOMIC DNA]</scope>
    <source>
        <strain evidence="10">DSM 18761</strain>
    </source>
</reference>
<organism evidence="9 10">
    <name type="scientific">Thermoanaerobacter uzonensis DSM 18761</name>
    <dbReference type="NCBI Taxonomy" id="1123369"/>
    <lineage>
        <taxon>Bacteria</taxon>
        <taxon>Bacillati</taxon>
        <taxon>Bacillota</taxon>
        <taxon>Clostridia</taxon>
        <taxon>Thermoanaerobacterales</taxon>
        <taxon>Thermoanaerobacteraceae</taxon>
        <taxon>Thermoanaerobacter</taxon>
    </lineage>
</organism>
<dbReference type="SUPFAM" id="SSF52794">
    <property type="entry name" value="PTS system IIB component-like"/>
    <property type="match status" value="1"/>
</dbReference>
<accession>A0A1M4SS01</accession>
<keyword evidence="6" id="KW-0418">Kinase</keyword>
<dbReference type="InterPro" id="IPR013012">
    <property type="entry name" value="PTS_EIIB_3"/>
</dbReference>
<keyword evidence="4" id="KW-0808">Transferase</keyword>
<dbReference type="Gene3D" id="3.40.50.2300">
    <property type="match status" value="1"/>
</dbReference>
<dbReference type="GO" id="GO:0016301">
    <property type="term" value="F:kinase activity"/>
    <property type="evidence" value="ECO:0007669"/>
    <property type="project" value="UniProtKB-KW"/>
</dbReference>
<proteinExistence type="predicted"/>
<evidence type="ECO:0000259" key="8">
    <source>
        <dbReference type="PROSITE" id="PS51100"/>
    </source>
</evidence>
<evidence type="ECO:0000256" key="5">
    <source>
        <dbReference type="ARBA" id="ARBA00022683"/>
    </source>
</evidence>
<keyword evidence="2" id="KW-0597">Phosphoprotein</keyword>
<evidence type="ECO:0000313" key="10">
    <source>
        <dbReference type="Proteomes" id="UP000184127"/>
    </source>
</evidence>